<dbReference type="Pfam" id="PF00059">
    <property type="entry name" value="Lectin_C"/>
    <property type="match status" value="2"/>
</dbReference>
<evidence type="ECO:0000256" key="2">
    <source>
        <dbReference type="SAM" id="SignalP"/>
    </source>
</evidence>
<keyword evidence="1" id="KW-1015">Disulfide bond</keyword>
<dbReference type="PANTHER" id="PTHR45784:SF3">
    <property type="entry name" value="C-TYPE LECTIN DOMAIN FAMILY 4 MEMBER K-LIKE-RELATED"/>
    <property type="match status" value="1"/>
</dbReference>
<sequence>MERLIHVLLFSGLCLLTQATSSQYVLIQEKKTWHEAQAYCRQNHNDLATFQSIEDWTHEGKKMESSFTQNTWIGLYNAINSWRWSYRDENITFKLWSTGEPNNGKEECAVIESGNWLDYPCEHKFRFVCYNENGTNKFIFITHFLTTWLEAQSYCRQHYTDLAIIQSPSENDQLASMTQGYSAWIGLYRDSWMWSDGSKVNTISIYWLTGQPDVTGLNQPCCSIRADGLIEDRLCSDVLPFICLNYSRKQIVRVEVKSGKKLNDSVVMETILQFIKEKARDHGIDEETRLTWKVHSDGNVFSAKHDQKHDARKTACV</sequence>
<comment type="caution">
    <text evidence="4">The sequence shown here is derived from an EMBL/GenBank/DDBJ whole genome shotgun (WGS) entry which is preliminary data.</text>
</comment>
<proteinExistence type="predicted"/>
<feature type="signal peptide" evidence="2">
    <location>
        <begin position="1"/>
        <end position="22"/>
    </location>
</feature>
<keyword evidence="5" id="KW-1185">Reference proteome</keyword>
<evidence type="ECO:0000259" key="3">
    <source>
        <dbReference type="PROSITE" id="PS50041"/>
    </source>
</evidence>
<dbReference type="PANTHER" id="PTHR45784">
    <property type="entry name" value="C-TYPE LECTIN DOMAIN FAMILY 20 MEMBER A-RELATED"/>
    <property type="match status" value="1"/>
</dbReference>
<dbReference type="InterPro" id="IPR016186">
    <property type="entry name" value="C-type_lectin-like/link_sf"/>
</dbReference>
<dbReference type="SUPFAM" id="SSF56436">
    <property type="entry name" value="C-type lectin-like"/>
    <property type="match status" value="2"/>
</dbReference>
<dbReference type="EMBL" id="SOYY01000005">
    <property type="protein sequence ID" value="KAA0721397.1"/>
    <property type="molecule type" value="Genomic_DNA"/>
</dbReference>
<dbReference type="PROSITE" id="PS00615">
    <property type="entry name" value="C_TYPE_LECTIN_1"/>
    <property type="match status" value="1"/>
</dbReference>
<organism evidence="4 5">
    <name type="scientific">Triplophysa tibetana</name>
    <dbReference type="NCBI Taxonomy" id="1572043"/>
    <lineage>
        <taxon>Eukaryota</taxon>
        <taxon>Metazoa</taxon>
        <taxon>Chordata</taxon>
        <taxon>Craniata</taxon>
        <taxon>Vertebrata</taxon>
        <taxon>Euteleostomi</taxon>
        <taxon>Actinopterygii</taxon>
        <taxon>Neopterygii</taxon>
        <taxon>Teleostei</taxon>
        <taxon>Ostariophysi</taxon>
        <taxon>Cypriniformes</taxon>
        <taxon>Nemacheilidae</taxon>
        <taxon>Triplophysa</taxon>
    </lineage>
</organism>
<reference evidence="4 5" key="1">
    <citation type="journal article" date="2019" name="Mol. Ecol. Resour.">
        <title>Chromosome-level genome assembly of Triplophysa tibetana, a fish adapted to the harsh high-altitude environment of the Tibetan Plateau.</title>
        <authorList>
            <person name="Yang X."/>
            <person name="Liu H."/>
            <person name="Ma Z."/>
            <person name="Zou Y."/>
            <person name="Zou M."/>
            <person name="Mao Y."/>
            <person name="Li X."/>
            <person name="Wang H."/>
            <person name="Chen T."/>
            <person name="Wang W."/>
            <person name="Yang R."/>
        </authorList>
    </citation>
    <scope>NUCLEOTIDE SEQUENCE [LARGE SCALE GENOMIC DNA]</scope>
    <source>
        <strain evidence="4">TTIB1903HZAU</strain>
        <tissue evidence="4">Muscle</tissue>
    </source>
</reference>
<dbReference type="Gene3D" id="3.10.100.10">
    <property type="entry name" value="Mannose-Binding Protein A, subunit A"/>
    <property type="match status" value="2"/>
</dbReference>
<protein>
    <submittedName>
        <fullName evidence="4">C-type lectin lectoxin-Phi2</fullName>
    </submittedName>
</protein>
<dbReference type="AlphaFoldDB" id="A0A5A9PKY0"/>
<dbReference type="GO" id="GO:0030246">
    <property type="term" value="F:carbohydrate binding"/>
    <property type="evidence" value="ECO:0007669"/>
    <property type="project" value="UniProtKB-KW"/>
</dbReference>
<dbReference type="SMART" id="SM00034">
    <property type="entry name" value="CLECT"/>
    <property type="match status" value="2"/>
</dbReference>
<dbReference type="InterPro" id="IPR018378">
    <property type="entry name" value="C-type_lectin_CS"/>
</dbReference>
<feature type="chain" id="PRO_5022854398" evidence="2">
    <location>
        <begin position="23"/>
        <end position="317"/>
    </location>
</feature>
<keyword evidence="2" id="KW-0732">Signal</keyword>
<gene>
    <name evidence="4" type="ORF">E1301_Tti020710</name>
</gene>
<dbReference type="InterPro" id="IPR016187">
    <property type="entry name" value="CTDL_fold"/>
</dbReference>
<name>A0A5A9PKY0_9TELE</name>
<accession>A0A5A9PKY0</accession>
<evidence type="ECO:0000313" key="5">
    <source>
        <dbReference type="Proteomes" id="UP000324632"/>
    </source>
</evidence>
<dbReference type="InterPro" id="IPR001304">
    <property type="entry name" value="C-type_lectin-like"/>
</dbReference>
<feature type="domain" description="C-type lectin" evidence="3">
    <location>
        <begin position="24"/>
        <end position="130"/>
    </location>
</feature>
<dbReference type="Proteomes" id="UP000324632">
    <property type="component" value="Chromosome 5"/>
</dbReference>
<evidence type="ECO:0000313" key="4">
    <source>
        <dbReference type="EMBL" id="KAA0721397.1"/>
    </source>
</evidence>
<keyword evidence="4" id="KW-0430">Lectin</keyword>
<evidence type="ECO:0000256" key="1">
    <source>
        <dbReference type="ARBA" id="ARBA00023157"/>
    </source>
</evidence>
<dbReference type="PROSITE" id="PS50041">
    <property type="entry name" value="C_TYPE_LECTIN_2"/>
    <property type="match status" value="2"/>
</dbReference>
<feature type="domain" description="C-type lectin" evidence="3">
    <location>
        <begin position="125"/>
        <end position="244"/>
    </location>
</feature>